<reference evidence="2 3" key="1">
    <citation type="submission" date="2018-06" db="EMBL/GenBank/DDBJ databases">
        <title>Sphaerisporangium craniellae sp. nov., isolated from a marine sponge in the South China Sea.</title>
        <authorList>
            <person name="Li L."/>
        </authorList>
    </citation>
    <scope>NUCLEOTIDE SEQUENCE [LARGE SCALE GENOMIC DNA]</scope>
    <source>
        <strain evidence="2 3">CCTCC AA 208026</strain>
    </source>
</reference>
<dbReference type="Proteomes" id="UP000253094">
    <property type="component" value="Unassembled WGS sequence"/>
</dbReference>
<dbReference type="Gene3D" id="1.25.40.10">
    <property type="entry name" value="Tetratricopeptide repeat domain"/>
    <property type="match status" value="1"/>
</dbReference>
<dbReference type="InterPro" id="IPR011990">
    <property type="entry name" value="TPR-like_helical_dom_sf"/>
</dbReference>
<accession>A0A367FJE0</accession>
<evidence type="ECO:0000313" key="3">
    <source>
        <dbReference type="Proteomes" id="UP000253094"/>
    </source>
</evidence>
<evidence type="ECO:0000259" key="1">
    <source>
        <dbReference type="SMART" id="SM01043"/>
    </source>
</evidence>
<dbReference type="PANTHER" id="PTHR35807">
    <property type="entry name" value="TRANSCRIPTIONAL REGULATOR REDD-RELATED"/>
    <property type="match status" value="1"/>
</dbReference>
<dbReference type="Pfam" id="PF03704">
    <property type="entry name" value="BTAD"/>
    <property type="match status" value="1"/>
</dbReference>
<dbReference type="SUPFAM" id="SSF48452">
    <property type="entry name" value="TPR-like"/>
    <property type="match status" value="1"/>
</dbReference>
<comment type="caution">
    <text evidence="2">The sequence shown here is derived from an EMBL/GenBank/DDBJ whole genome shotgun (WGS) entry which is preliminary data.</text>
</comment>
<gene>
    <name evidence="2" type="ORF">DQ384_14475</name>
</gene>
<protein>
    <submittedName>
        <fullName evidence="2">SARP family transcriptional regulator</fullName>
    </submittedName>
</protein>
<organism evidence="2 3">
    <name type="scientific">Sphaerisporangium album</name>
    <dbReference type="NCBI Taxonomy" id="509200"/>
    <lineage>
        <taxon>Bacteria</taxon>
        <taxon>Bacillati</taxon>
        <taxon>Actinomycetota</taxon>
        <taxon>Actinomycetes</taxon>
        <taxon>Streptosporangiales</taxon>
        <taxon>Streptosporangiaceae</taxon>
        <taxon>Sphaerisporangium</taxon>
    </lineage>
</organism>
<dbReference type="InterPro" id="IPR005158">
    <property type="entry name" value="BTAD"/>
</dbReference>
<sequence>MESGDRPALRVVLLGGFRLLAGDEQVTVSGGSERLLSFVALCGQAVPRTLMAGTLWPDRPERRAYSSLRSALARLEGAGRQILDVGATEVRLSQDAGVDIEEARSLARRVLDPDTPTPVRDLSADSVESLSVDLLPGWYEDWVVREAEDWHQLRLHALEALAEDFIAAGRFADAVAAAGVAVRAEPLRESSHAALIRAHLAEGNQAEALRDYERYERLLETELRLRPTPLVSDLVAGLRAVAQP</sequence>
<dbReference type="RefSeq" id="WP_114029309.1">
    <property type="nucleotide sequence ID" value="NZ_QOIL01000007.1"/>
</dbReference>
<keyword evidence="3" id="KW-1185">Reference proteome</keyword>
<feature type="domain" description="Bacterial transcriptional activator" evidence="1">
    <location>
        <begin position="98"/>
        <end position="239"/>
    </location>
</feature>
<dbReference type="InterPro" id="IPR051677">
    <property type="entry name" value="AfsR-DnrI-RedD_regulator"/>
</dbReference>
<dbReference type="Gene3D" id="1.10.10.10">
    <property type="entry name" value="Winged helix-like DNA-binding domain superfamily/Winged helix DNA-binding domain"/>
    <property type="match status" value="1"/>
</dbReference>
<dbReference type="InterPro" id="IPR036388">
    <property type="entry name" value="WH-like_DNA-bd_sf"/>
</dbReference>
<dbReference type="AlphaFoldDB" id="A0A367FJE0"/>
<name>A0A367FJE0_9ACTN</name>
<proteinExistence type="predicted"/>
<dbReference type="EMBL" id="QOIL01000007">
    <property type="protein sequence ID" value="RCG30513.1"/>
    <property type="molecule type" value="Genomic_DNA"/>
</dbReference>
<dbReference type="SMART" id="SM01043">
    <property type="entry name" value="BTAD"/>
    <property type="match status" value="1"/>
</dbReference>
<evidence type="ECO:0000313" key="2">
    <source>
        <dbReference type="EMBL" id="RCG30513.1"/>
    </source>
</evidence>
<dbReference type="OrthoDB" id="5509004at2"/>